<protein>
    <submittedName>
        <fullName evidence="1">Uncharacterized protein</fullName>
    </submittedName>
</protein>
<dbReference type="EMBL" id="CM045762">
    <property type="protein sequence ID" value="KAI8010257.1"/>
    <property type="molecule type" value="Genomic_DNA"/>
</dbReference>
<evidence type="ECO:0000313" key="2">
    <source>
        <dbReference type="Proteomes" id="UP001060215"/>
    </source>
</evidence>
<dbReference type="Proteomes" id="UP001060215">
    <property type="component" value="Chromosome 5"/>
</dbReference>
<sequence length="84" mass="9220">MVVNEKTGHSSCHTIFDWKHHGHGCSSGHFRDIDTPVICTCFARHCSSGWSFNFIDTHDPTQSHRAKAITFASEVSSGEASASQ</sequence>
<evidence type="ECO:0000313" key="1">
    <source>
        <dbReference type="EMBL" id="KAI8010257.1"/>
    </source>
</evidence>
<keyword evidence="2" id="KW-1185">Reference proteome</keyword>
<proteinExistence type="predicted"/>
<reference evidence="1 2" key="1">
    <citation type="journal article" date="2022" name="Plant J.">
        <title>Chromosome-level genome of Camellia lanceoleosa provides a valuable resource for understanding genome evolution and self-incompatibility.</title>
        <authorList>
            <person name="Gong W."/>
            <person name="Xiao S."/>
            <person name="Wang L."/>
            <person name="Liao Z."/>
            <person name="Chang Y."/>
            <person name="Mo W."/>
            <person name="Hu G."/>
            <person name="Li W."/>
            <person name="Zhao G."/>
            <person name="Zhu H."/>
            <person name="Hu X."/>
            <person name="Ji K."/>
            <person name="Xiang X."/>
            <person name="Song Q."/>
            <person name="Yuan D."/>
            <person name="Jin S."/>
            <person name="Zhang L."/>
        </authorList>
    </citation>
    <scope>NUCLEOTIDE SEQUENCE [LARGE SCALE GENOMIC DNA]</scope>
    <source>
        <strain evidence="1">SQ_2022a</strain>
    </source>
</reference>
<organism evidence="1 2">
    <name type="scientific">Camellia lanceoleosa</name>
    <dbReference type="NCBI Taxonomy" id="1840588"/>
    <lineage>
        <taxon>Eukaryota</taxon>
        <taxon>Viridiplantae</taxon>
        <taxon>Streptophyta</taxon>
        <taxon>Embryophyta</taxon>
        <taxon>Tracheophyta</taxon>
        <taxon>Spermatophyta</taxon>
        <taxon>Magnoliopsida</taxon>
        <taxon>eudicotyledons</taxon>
        <taxon>Gunneridae</taxon>
        <taxon>Pentapetalae</taxon>
        <taxon>asterids</taxon>
        <taxon>Ericales</taxon>
        <taxon>Theaceae</taxon>
        <taxon>Camellia</taxon>
    </lineage>
</organism>
<name>A0ACC0HCL6_9ERIC</name>
<accession>A0ACC0HCL6</accession>
<comment type="caution">
    <text evidence="1">The sequence shown here is derived from an EMBL/GenBank/DDBJ whole genome shotgun (WGS) entry which is preliminary data.</text>
</comment>
<gene>
    <name evidence="1" type="ORF">LOK49_LG06G00207</name>
</gene>